<dbReference type="Pfam" id="PF00188">
    <property type="entry name" value="CAP"/>
    <property type="match status" value="1"/>
</dbReference>
<evidence type="ECO:0000313" key="4">
    <source>
        <dbReference type="EMBL" id="CEM14585.1"/>
    </source>
</evidence>
<dbReference type="InterPro" id="IPR018247">
    <property type="entry name" value="EF_Hand_1_Ca_BS"/>
</dbReference>
<evidence type="ECO:0000259" key="3">
    <source>
        <dbReference type="PROSITE" id="PS50222"/>
    </source>
</evidence>
<feature type="chain" id="PRO_5005188906" description="EF-hand domain-containing protein" evidence="2">
    <location>
        <begin position="23"/>
        <end position="328"/>
    </location>
</feature>
<dbReference type="InterPro" id="IPR035940">
    <property type="entry name" value="CAP_sf"/>
</dbReference>
<keyword evidence="5" id="KW-1185">Reference proteome</keyword>
<dbReference type="PROSITE" id="PS00018">
    <property type="entry name" value="EF_HAND_1"/>
    <property type="match status" value="1"/>
</dbReference>
<dbReference type="STRING" id="1169540.A0A0G4FKU9"/>
<accession>A0A0G4FKU9</accession>
<feature type="signal peptide" evidence="2">
    <location>
        <begin position="1"/>
        <end position="22"/>
    </location>
</feature>
<keyword evidence="2" id="KW-0732">Signal</keyword>
<reference evidence="4 5" key="1">
    <citation type="submission" date="2014-11" db="EMBL/GenBank/DDBJ databases">
        <authorList>
            <person name="Zhu J."/>
            <person name="Qi W."/>
            <person name="Song R."/>
        </authorList>
    </citation>
    <scope>NUCLEOTIDE SEQUENCE [LARGE SCALE GENOMIC DNA]</scope>
</reference>
<dbReference type="InParanoid" id="A0A0G4FKU9"/>
<dbReference type="PROSITE" id="PS50222">
    <property type="entry name" value="EF_HAND_2"/>
    <property type="match status" value="1"/>
</dbReference>
<dbReference type="VEuPathDB" id="CryptoDB:Vbra_21394"/>
<sequence>MVLSSSDLAVRALCMVSCVVSAVTTSVTVSHGVAAGLTAEGDDKTWTVAHNKYRCLHGGPYLTWNQWVADSAQEWSNKLKSKEVSGHSKSYKLEPPQGPAGENLAWGYGNAELATHGWYKEYDMWLNTSQDSFSSGTGWVAMVWKGVRQLGCGTAEKTYTCRYKARDQTGGDTPNMGGNFATQVPQRGNLVSNYTTLIRGLSPTPLAAYLTATQMDDQYTNNTTQCDLTPQKMTCTAPEQPITAEDFGLFVATLGISQGDGAKLLAMLDRDEDGDISYEEFAFVADDGLGGWAEVDDWVDTLSSSVTGAPHGFLSAAVALVMAWLWMS</sequence>
<dbReference type="AlphaFoldDB" id="A0A0G4FKU9"/>
<proteinExistence type="predicted"/>
<dbReference type="OrthoDB" id="406114at2759"/>
<evidence type="ECO:0000256" key="2">
    <source>
        <dbReference type="SAM" id="SignalP"/>
    </source>
</evidence>
<evidence type="ECO:0000313" key="5">
    <source>
        <dbReference type="Proteomes" id="UP000041254"/>
    </source>
</evidence>
<dbReference type="InterPro" id="IPR001283">
    <property type="entry name" value="CRISP-related"/>
</dbReference>
<dbReference type="Gene3D" id="1.10.238.10">
    <property type="entry name" value="EF-hand"/>
    <property type="match status" value="1"/>
</dbReference>
<feature type="domain" description="EF-hand" evidence="3">
    <location>
        <begin position="256"/>
        <end position="291"/>
    </location>
</feature>
<name>A0A0G4FKU9_VITBC</name>
<gene>
    <name evidence="4" type="ORF">Vbra_21394</name>
</gene>
<keyword evidence="1" id="KW-0106">Calcium</keyword>
<dbReference type="Proteomes" id="UP000041254">
    <property type="component" value="Unassembled WGS sequence"/>
</dbReference>
<dbReference type="SUPFAM" id="SSF55797">
    <property type="entry name" value="PR-1-like"/>
    <property type="match status" value="1"/>
</dbReference>
<protein>
    <recommendedName>
        <fullName evidence="3">EF-hand domain-containing protein</fullName>
    </recommendedName>
</protein>
<dbReference type="InterPro" id="IPR002048">
    <property type="entry name" value="EF_hand_dom"/>
</dbReference>
<dbReference type="PANTHER" id="PTHR10334">
    <property type="entry name" value="CYSTEINE-RICH SECRETORY PROTEIN-RELATED"/>
    <property type="match status" value="1"/>
</dbReference>
<dbReference type="SUPFAM" id="SSF47473">
    <property type="entry name" value="EF-hand"/>
    <property type="match status" value="1"/>
</dbReference>
<dbReference type="EMBL" id="CDMY01000456">
    <property type="protein sequence ID" value="CEM14585.1"/>
    <property type="molecule type" value="Genomic_DNA"/>
</dbReference>
<dbReference type="GO" id="GO:0005509">
    <property type="term" value="F:calcium ion binding"/>
    <property type="evidence" value="ECO:0007669"/>
    <property type="project" value="InterPro"/>
</dbReference>
<dbReference type="InterPro" id="IPR014044">
    <property type="entry name" value="CAP_dom"/>
</dbReference>
<dbReference type="SMART" id="SM00198">
    <property type="entry name" value="SCP"/>
    <property type="match status" value="1"/>
</dbReference>
<evidence type="ECO:0000256" key="1">
    <source>
        <dbReference type="ARBA" id="ARBA00022837"/>
    </source>
</evidence>
<organism evidence="4 5">
    <name type="scientific">Vitrella brassicaformis (strain CCMP3155)</name>
    <dbReference type="NCBI Taxonomy" id="1169540"/>
    <lineage>
        <taxon>Eukaryota</taxon>
        <taxon>Sar</taxon>
        <taxon>Alveolata</taxon>
        <taxon>Colpodellida</taxon>
        <taxon>Vitrellaceae</taxon>
        <taxon>Vitrella</taxon>
    </lineage>
</organism>
<dbReference type="Gene3D" id="3.40.33.10">
    <property type="entry name" value="CAP"/>
    <property type="match status" value="1"/>
</dbReference>
<dbReference type="InterPro" id="IPR011992">
    <property type="entry name" value="EF-hand-dom_pair"/>
</dbReference>